<feature type="binding site" evidence="9">
    <location>
        <position position="108"/>
    </location>
    <ligand>
        <name>Zn(2+)</name>
        <dbReference type="ChEBI" id="CHEBI:29105"/>
        <note>catalytic</note>
    </ligand>
</feature>
<keyword evidence="3 9" id="KW-0479">Metal-binding</keyword>
<comment type="catalytic activity">
    <reaction evidence="1 9 10">
        <text>D-alanyl-D-alanine + H2O = 2 D-alanine</text>
        <dbReference type="Rhea" id="RHEA:20661"/>
        <dbReference type="ChEBI" id="CHEBI:15377"/>
        <dbReference type="ChEBI" id="CHEBI:57416"/>
        <dbReference type="ChEBI" id="CHEBI:57822"/>
        <dbReference type="EC" id="3.4.13.22"/>
    </reaction>
</comment>
<keyword evidence="5 9" id="KW-0862">Zinc</keyword>
<evidence type="ECO:0000256" key="7">
    <source>
        <dbReference type="ARBA" id="ARBA00023049"/>
    </source>
</evidence>
<protein>
    <recommendedName>
        <fullName evidence="9 10">D-alanyl-D-alanine dipeptidase</fullName>
        <shortName evidence="9 10">D-Ala-D-Ala dipeptidase</shortName>
        <ecNumber evidence="9 10">3.4.13.22</ecNumber>
    </recommendedName>
</protein>
<evidence type="ECO:0000256" key="6">
    <source>
        <dbReference type="ARBA" id="ARBA00022997"/>
    </source>
</evidence>
<keyword evidence="8 10" id="KW-0961">Cell wall biogenesis/degradation</keyword>
<feature type="active site" description="Proton donor/acceptor" evidence="9">
    <location>
        <position position="176"/>
    </location>
</feature>
<comment type="similarity">
    <text evidence="9 10">Belongs to the peptidase M15D family.</text>
</comment>
<feature type="binding site" evidence="9">
    <location>
        <position position="115"/>
    </location>
    <ligand>
        <name>Zn(2+)</name>
        <dbReference type="ChEBI" id="CHEBI:29105"/>
        <note>catalytic</note>
    </ligand>
</feature>
<evidence type="ECO:0000256" key="8">
    <source>
        <dbReference type="ARBA" id="ARBA00023316"/>
    </source>
</evidence>
<comment type="cofactor">
    <cofactor evidence="9">
        <name>Zn(2+)</name>
        <dbReference type="ChEBI" id="CHEBI:29105"/>
    </cofactor>
    <text evidence="9">Binds 1 zinc ion per subunit.</text>
</comment>
<dbReference type="PANTHER" id="PTHR43126:SF2">
    <property type="entry name" value="D-ALANYL-D-ALANINE DIPEPTIDASE"/>
    <property type="match status" value="1"/>
</dbReference>
<organism evidence="11 12">
    <name type="scientific">Solibacillus palustris</name>
    <dbReference type="NCBI Taxonomy" id="2908203"/>
    <lineage>
        <taxon>Bacteria</taxon>
        <taxon>Bacillati</taxon>
        <taxon>Bacillota</taxon>
        <taxon>Bacilli</taxon>
        <taxon>Bacillales</taxon>
        <taxon>Caryophanaceae</taxon>
        <taxon>Solibacillus</taxon>
    </lineage>
</organism>
<keyword evidence="7 9" id="KW-0482">Metalloprotease</keyword>
<accession>A0ABS9UBY3</accession>
<keyword evidence="4 9" id="KW-0378">Hydrolase</keyword>
<dbReference type="InterPro" id="IPR009045">
    <property type="entry name" value="Zn_M74/Hedgehog-like"/>
</dbReference>
<comment type="caution">
    <text evidence="11">The sequence shown here is derived from an EMBL/GenBank/DDBJ whole genome shotgun (WGS) entry which is preliminary data.</text>
</comment>
<dbReference type="Proteomes" id="UP001316087">
    <property type="component" value="Unassembled WGS sequence"/>
</dbReference>
<dbReference type="InterPro" id="IPR000755">
    <property type="entry name" value="A_A_dipeptidase"/>
</dbReference>
<evidence type="ECO:0000256" key="2">
    <source>
        <dbReference type="ARBA" id="ARBA00022670"/>
    </source>
</evidence>
<sequence length="216" mass="24990">MVKLVPIKNRLFIESSYFNQGIANSLQDIYLREQALNRLLQALNHLPLAYSLIVYDGFRPLQVQQVLFDQIKLEITKKYPSWNMQQIEEETLKYVAFPSMDSQYPAPHLTGGAIDLTLGDAKGNPLDLGTAFDETSAQSATAYFESHLAENTEALNNRRILFHSMTNVGFHNYEEEWWHYDFGNVTWARKSKLPNAIYGPIIANIKKHELKEYRYK</sequence>
<keyword evidence="2 9" id="KW-0645">Protease</keyword>
<evidence type="ECO:0000256" key="5">
    <source>
        <dbReference type="ARBA" id="ARBA00022833"/>
    </source>
</evidence>
<dbReference type="PANTHER" id="PTHR43126">
    <property type="entry name" value="D-ALANYL-D-ALANINE DIPEPTIDASE"/>
    <property type="match status" value="1"/>
</dbReference>
<comment type="function">
    <text evidence="9 10">Catalyzes hydrolysis of the D-alanyl-D-alanine dipeptide.</text>
</comment>
<dbReference type="CDD" id="cd14843">
    <property type="entry name" value="D-Ala-D-Ala_dipeptidase_like"/>
    <property type="match status" value="1"/>
</dbReference>
<name>A0ABS9UBY3_9BACL</name>
<dbReference type="SUPFAM" id="SSF55166">
    <property type="entry name" value="Hedgehog/DD-peptidase"/>
    <property type="match status" value="1"/>
</dbReference>
<evidence type="ECO:0000256" key="3">
    <source>
        <dbReference type="ARBA" id="ARBA00022723"/>
    </source>
</evidence>
<dbReference type="Pfam" id="PF01427">
    <property type="entry name" value="Peptidase_M15"/>
    <property type="match status" value="1"/>
</dbReference>
<keyword evidence="6 9" id="KW-0224">Dipeptidase</keyword>
<gene>
    <name evidence="11" type="ORF">LZ480_07160</name>
</gene>
<dbReference type="EC" id="3.4.13.22" evidence="9 10"/>
<keyword evidence="12" id="KW-1185">Reference proteome</keyword>
<feature type="site" description="Transition state stabilizer" evidence="9">
    <location>
        <position position="59"/>
    </location>
</feature>
<evidence type="ECO:0000256" key="4">
    <source>
        <dbReference type="ARBA" id="ARBA00022801"/>
    </source>
</evidence>
<evidence type="ECO:0000256" key="9">
    <source>
        <dbReference type="HAMAP-Rule" id="MF_01924"/>
    </source>
</evidence>
<proteinExistence type="inferred from homology"/>
<feature type="binding site" evidence="9">
    <location>
        <position position="179"/>
    </location>
    <ligand>
        <name>Zn(2+)</name>
        <dbReference type="ChEBI" id="CHEBI:29105"/>
        <note>catalytic</note>
    </ligand>
</feature>
<evidence type="ECO:0000313" key="11">
    <source>
        <dbReference type="EMBL" id="MCH7321669.1"/>
    </source>
</evidence>
<evidence type="ECO:0000256" key="1">
    <source>
        <dbReference type="ARBA" id="ARBA00001362"/>
    </source>
</evidence>
<dbReference type="PIRSF" id="PIRSF026671">
    <property type="entry name" value="AA_dipeptidase"/>
    <property type="match status" value="1"/>
</dbReference>
<evidence type="ECO:0000256" key="10">
    <source>
        <dbReference type="PIRNR" id="PIRNR026671"/>
    </source>
</evidence>
<reference evidence="11 12" key="1">
    <citation type="submission" date="2022-03" db="EMBL/GenBank/DDBJ databases">
        <authorList>
            <person name="Jo J.-H."/>
            <person name="Im W.-T."/>
        </authorList>
    </citation>
    <scope>NUCLEOTIDE SEQUENCE [LARGE SCALE GENOMIC DNA]</scope>
    <source>
        <strain evidence="11 12">MA9</strain>
    </source>
</reference>
<dbReference type="HAMAP" id="MF_01924">
    <property type="entry name" value="A_A_dipeptidase"/>
    <property type="match status" value="1"/>
</dbReference>
<evidence type="ECO:0000313" key="12">
    <source>
        <dbReference type="Proteomes" id="UP001316087"/>
    </source>
</evidence>
<dbReference type="Gene3D" id="3.30.1380.10">
    <property type="match status" value="1"/>
</dbReference>
<dbReference type="EMBL" id="JAKZFC010000002">
    <property type="protein sequence ID" value="MCH7321669.1"/>
    <property type="molecule type" value="Genomic_DNA"/>
</dbReference>
<dbReference type="RefSeq" id="WP_241368729.1">
    <property type="nucleotide sequence ID" value="NZ_JAKZFC010000002.1"/>
</dbReference>